<keyword evidence="5 11" id="KW-0436">Ligase</keyword>
<dbReference type="GO" id="GO:0005737">
    <property type="term" value="C:cytoplasm"/>
    <property type="evidence" value="ECO:0007669"/>
    <property type="project" value="TreeGrafter"/>
</dbReference>
<feature type="binding site" evidence="13">
    <location>
        <position position="208"/>
    </location>
    <ligand>
        <name>ATP</name>
        <dbReference type="ChEBI" id="CHEBI:30616"/>
    </ligand>
</feature>
<feature type="binding site" description="via carbamate group" evidence="14">
    <location>
        <position position="711"/>
    </location>
    <ligand>
        <name>Mn(2+)</name>
        <dbReference type="ChEBI" id="CHEBI:29035"/>
    </ligand>
</feature>
<evidence type="ECO:0000256" key="7">
    <source>
        <dbReference type="ARBA" id="ARBA00022741"/>
    </source>
</evidence>
<keyword evidence="8 11" id="KW-0067">ATP-binding</keyword>
<dbReference type="InterPro" id="IPR001882">
    <property type="entry name" value="Biotin_BS"/>
</dbReference>
<dbReference type="InterPro" id="IPR005930">
    <property type="entry name" value="Pyruv_COase"/>
</dbReference>
<comment type="pathway">
    <text evidence="2">Carbohydrate biosynthesis; gluconeogenesis.</text>
</comment>
<dbReference type="SUPFAM" id="SSF56059">
    <property type="entry name" value="Glutathione synthetase ATP-binding domain-like"/>
    <property type="match status" value="1"/>
</dbReference>
<dbReference type="FunFam" id="3.30.470.20:FF:000012">
    <property type="entry name" value="Pyruvate carboxylase"/>
    <property type="match status" value="1"/>
</dbReference>
<dbReference type="CDD" id="cd06850">
    <property type="entry name" value="biotinyl_domain"/>
    <property type="match status" value="1"/>
</dbReference>
<dbReference type="GO" id="GO:0005524">
    <property type="term" value="F:ATP binding"/>
    <property type="evidence" value="ECO:0007669"/>
    <property type="project" value="UniProtKB-UniRule"/>
</dbReference>
<dbReference type="Pfam" id="PF02786">
    <property type="entry name" value="CPSase_L_D2"/>
    <property type="match status" value="1"/>
</dbReference>
<evidence type="ECO:0000259" key="18">
    <source>
        <dbReference type="PROSITE" id="PS50979"/>
    </source>
</evidence>
<evidence type="ECO:0000259" key="17">
    <source>
        <dbReference type="PROSITE" id="PS50975"/>
    </source>
</evidence>
<feature type="domain" description="Pyruvate carboxyltransferase" evidence="19">
    <location>
        <begin position="533"/>
        <end position="801"/>
    </location>
</feature>
<feature type="binding site" evidence="13">
    <location>
        <position position="124"/>
    </location>
    <ligand>
        <name>ATP</name>
        <dbReference type="ChEBI" id="CHEBI:30616"/>
    </ligand>
</feature>
<feature type="binding site" evidence="14">
    <location>
        <position position="542"/>
    </location>
    <ligand>
        <name>Mn(2+)</name>
        <dbReference type="ChEBI" id="CHEBI:29035"/>
    </ligand>
</feature>
<dbReference type="PROSITE" id="PS50991">
    <property type="entry name" value="PYR_CT"/>
    <property type="match status" value="1"/>
</dbReference>
<dbReference type="SMART" id="SM00878">
    <property type="entry name" value="Biotin_carb_C"/>
    <property type="match status" value="1"/>
</dbReference>
<feature type="domain" description="ATP-grasp" evidence="17">
    <location>
        <begin position="128"/>
        <end position="325"/>
    </location>
</feature>
<evidence type="ECO:0000259" key="16">
    <source>
        <dbReference type="PROSITE" id="PS50968"/>
    </source>
</evidence>
<dbReference type="NCBIfam" id="TIGR01235">
    <property type="entry name" value="pyruv_carbox"/>
    <property type="match status" value="1"/>
</dbReference>
<dbReference type="Gene3D" id="3.30.470.20">
    <property type="entry name" value="ATP-grasp fold, B domain"/>
    <property type="match status" value="1"/>
</dbReference>
<evidence type="ECO:0000256" key="15">
    <source>
        <dbReference type="PIRSR" id="PIRSR001594-4"/>
    </source>
</evidence>
<dbReference type="PROSITE" id="PS50968">
    <property type="entry name" value="BIOTINYL_LIPOYL"/>
    <property type="match status" value="1"/>
</dbReference>
<dbReference type="GO" id="GO:0006094">
    <property type="term" value="P:gluconeogenesis"/>
    <property type="evidence" value="ECO:0007669"/>
    <property type="project" value="UniProtKB-UniPathway"/>
</dbReference>
<keyword evidence="6 14" id="KW-0479">Metal-binding</keyword>
<evidence type="ECO:0000313" key="20">
    <source>
        <dbReference type="EMBL" id="KXG75611.1"/>
    </source>
</evidence>
<dbReference type="InterPro" id="IPR013785">
    <property type="entry name" value="Aldolase_TIM"/>
</dbReference>
<keyword evidence="7 11" id="KW-0547">Nucleotide-binding</keyword>
<dbReference type="PROSITE" id="PS50979">
    <property type="entry name" value="BC"/>
    <property type="match status" value="1"/>
</dbReference>
<evidence type="ECO:0000256" key="9">
    <source>
        <dbReference type="ARBA" id="ARBA00023267"/>
    </source>
</evidence>
<dbReference type="PROSITE" id="PS50975">
    <property type="entry name" value="ATP_GRASP"/>
    <property type="match status" value="1"/>
</dbReference>
<dbReference type="STRING" id="520762.AN619_16070"/>
<dbReference type="InterPro" id="IPR005481">
    <property type="entry name" value="BC-like_N"/>
</dbReference>
<evidence type="ECO:0000256" key="2">
    <source>
        <dbReference type="ARBA" id="ARBA00004742"/>
    </source>
</evidence>
<dbReference type="InterPro" id="IPR055268">
    <property type="entry name" value="PCB-like"/>
</dbReference>
<evidence type="ECO:0000256" key="8">
    <source>
        <dbReference type="ARBA" id="ARBA00022840"/>
    </source>
</evidence>
<dbReference type="NCBIfam" id="NF009554">
    <property type="entry name" value="PRK12999.1"/>
    <property type="match status" value="1"/>
</dbReference>
<comment type="function">
    <text evidence="11">Catalyzes a 2-step reaction, involving the ATP-dependent carboxylation of the covalently attached biotin in the first step and the transfer of the carboxyl group to pyruvate in the second.</text>
</comment>
<dbReference type="SUPFAM" id="SSF89000">
    <property type="entry name" value="post-HMGL domain-like"/>
    <property type="match status" value="1"/>
</dbReference>
<reference evidence="20 21" key="1">
    <citation type="submission" date="2015-12" db="EMBL/GenBank/DDBJ databases">
        <title>Draft genome sequence of the thermoanaerobe Thermotalea metallivorans, an isolate from the runoff channel of the Great Artesian Basin, Australia.</title>
        <authorList>
            <person name="Patel B.K."/>
        </authorList>
    </citation>
    <scope>NUCLEOTIDE SEQUENCE [LARGE SCALE GENOMIC DNA]</scope>
    <source>
        <strain evidence="20 21">B2-1</strain>
    </source>
</reference>
<comment type="cofactor">
    <cofactor evidence="1 11">
        <name>biotin</name>
        <dbReference type="ChEBI" id="CHEBI:57586"/>
    </cofactor>
</comment>
<dbReference type="AlphaFoldDB" id="A0A140L4Y6"/>
<dbReference type="PROSITE" id="PS00867">
    <property type="entry name" value="CPSASE_2"/>
    <property type="match status" value="1"/>
</dbReference>
<accession>A0A140L4Y6</accession>
<evidence type="ECO:0000256" key="6">
    <source>
        <dbReference type="ARBA" id="ARBA00022723"/>
    </source>
</evidence>
<dbReference type="GO" id="GO:0046872">
    <property type="term" value="F:metal ion binding"/>
    <property type="evidence" value="ECO:0007669"/>
    <property type="project" value="UniProtKB-KW"/>
</dbReference>
<feature type="active site" evidence="12">
    <location>
        <position position="300"/>
    </location>
</feature>
<dbReference type="PIRSF" id="PIRSF001594">
    <property type="entry name" value="Pyruv_carbox"/>
    <property type="match status" value="1"/>
</dbReference>
<keyword evidence="4" id="KW-0312">Gluconeogenesis</keyword>
<evidence type="ECO:0000256" key="1">
    <source>
        <dbReference type="ARBA" id="ARBA00001953"/>
    </source>
</evidence>
<dbReference type="CDD" id="cd07937">
    <property type="entry name" value="DRE_TIM_PC_TC_5S"/>
    <property type="match status" value="1"/>
</dbReference>
<comment type="catalytic activity">
    <reaction evidence="11">
        <text>hydrogencarbonate + pyruvate + ATP = oxaloacetate + ADP + phosphate + H(+)</text>
        <dbReference type="Rhea" id="RHEA:20844"/>
        <dbReference type="ChEBI" id="CHEBI:15361"/>
        <dbReference type="ChEBI" id="CHEBI:15378"/>
        <dbReference type="ChEBI" id="CHEBI:16452"/>
        <dbReference type="ChEBI" id="CHEBI:17544"/>
        <dbReference type="ChEBI" id="CHEBI:30616"/>
        <dbReference type="ChEBI" id="CHEBI:43474"/>
        <dbReference type="ChEBI" id="CHEBI:456216"/>
        <dbReference type="EC" id="6.4.1.1"/>
    </reaction>
</comment>
<dbReference type="Pfam" id="PF00682">
    <property type="entry name" value="HMGL-like"/>
    <property type="match status" value="1"/>
</dbReference>
<feature type="binding site" evidence="13">
    <location>
        <position position="243"/>
    </location>
    <ligand>
        <name>ATP</name>
        <dbReference type="ChEBI" id="CHEBI:30616"/>
    </ligand>
</feature>
<keyword evidence="21" id="KW-1185">Reference proteome</keyword>
<dbReference type="NCBIfam" id="NF006761">
    <property type="entry name" value="PRK09282.1"/>
    <property type="match status" value="1"/>
</dbReference>
<dbReference type="UniPathway" id="UPA00138"/>
<feature type="binding site" evidence="14">
    <location>
        <position position="742"/>
    </location>
    <ligand>
        <name>Mn(2+)</name>
        <dbReference type="ChEBI" id="CHEBI:29035"/>
    </ligand>
</feature>
<feature type="binding site" evidence="13">
    <location>
        <position position="875"/>
    </location>
    <ligand>
        <name>substrate</name>
    </ligand>
</feature>
<evidence type="ECO:0000256" key="4">
    <source>
        <dbReference type="ARBA" id="ARBA00022432"/>
    </source>
</evidence>
<dbReference type="InterPro" id="IPR011054">
    <property type="entry name" value="Rudment_hybrid_motif"/>
</dbReference>
<dbReference type="PATRIC" id="fig|520762.4.peg.1783"/>
<dbReference type="FunFam" id="3.30.1490.20:FF:000018">
    <property type="entry name" value="Biotin carboxylase"/>
    <property type="match status" value="1"/>
</dbReference>
<evidence type="ECO:0000256" key="3">
    <source>
        <dbReference type="ARBA" id="ARBA00013057"/>
    </source>
</evidence>
<gene>
    <name evidence="20" type="primary">cfiB</name>
    <name evidence="20" type="ORF">AN619_16070</name>
</gene>
<dbReference type="SUPFAM" id="SSF51246">
    <property type="entry name" value="Rudiment single hybrid motif"/>
    <property type="match status" value="1"/>
</dbReference>
<dbReference type="Gene3D" id="3.10.600.10">
    <property type="entry name" value="pyruvate carboxylase f1077a mutant domain"/>
    <property type="match status" value="1"/>
</dbReference>
<dbReference type="FunFam" id="3.20.20.70:FF:000033">
    <property type="entry name" value="Pyruvate carboxylase"/>
    <property type="match status" value="1"/>
</dbReference>
<dbReference type="InterPro" id="IPR011053">
    <property type="entry name" value="Single_hybrid_motif"/>
</dbReference>
<evidence type="ECO:0000256" key="13">
    <source>
        <dbReference type="PIRSR" id="PIRSR001594-2"/>
    </source>
</evidence>
<dbReference type="Pfam" id="PF02785">
    <property type="entry name" value="Biotin_carb_C"/>
    <property type="match status" value="1"/>
</dbReference>
<dbReference type="Pfam" id="PF00364">
    <property type="entry name" value="Biotin_lipoyl"/>
    <property type="match status" value="1"/>
</dbReference>
<dbReference type="GO" id="GO:0004736">
    <property type="term" value="F:pyruvate carboxylase activity"/>
    <property type="evidence" value="ECO:0007669"/>
    <property type="project" value="UniProtKB-EC"/>
</dbReference>
<feature type="binding site" evidence="13">
    <location>
        <position position="614"/>
    </location>
    <ligand>
        <name>substrate</name>
    </ligand>
</feature>
<dbReference type="SUPFAM" id="SSF51569">
    <property type="entry name" value="Aldolase"/>
    <property type="match status" value="1"/>
</dbReference>
<dbReference type="PANTHER" id="PTHR43778">
    <property type="entry name" value="PYRUVATE CARBOXYLASE"/>
    <property type="match status" value="1"/>
</dbReference>
<feature type="modified residue" description="N6-biotinyllysine" evidence="15">
    <location>
        <position position="1113"/>
    </location>
</feature>
<dbReference type="InterPro" id="IPR005482">
    <property type="entry name" value="Biotin_COase_C"/>
</dbReference>
<dbReference type="SUPFAM" id="SSF51230">
    <property type="entry name" value="Single hybrid motif"/>
    <property type="match status" value="1"/>
</dbReference>
<evidence type="ECO:0000256" key="10">
    <source>
        <dbReference type="ARBA" id="ARBA00023268"/>
    </source>
</evidence>
<dbReference type="InterPro" id="IPR000891">
    <property type="entry name" value="PYR_CT"/>
</dbReference>
<evidence type="ECO:0000256" key="14">
    <source>
        <dbReference type="PIRSR" id="PIRSR001594-3"/>
    </source>
</evidence>
<feature type="modified residue" description="N6-carboxylysine" evidence="15">
    <location>
        <position position="711"/>
    </location>
</feature>
<dbReference type="InterPro" id="IPR011764">
    <property type="entry name" value="Biotin_carboxylation_dom"/>
</dbReference>
<dbReference type="EC" id="6.4.1.1" evidence="3 11"/>
<dbReference type="Gene3D" id="3.20.20.70">
    <property type="entry name" value="Aldolase class I"/>
    <property type="match status" value="1"/>
</dbReference>
<sequence length="1147" mass="128697">MQRPMPMKFKRVLVANRGEIAIRIFRACHELGIRTVAIYSKEDQCALFRTKADESYLIGKNKGPIEAYLSIDEIINLALKKGVDAIHPGYGFLSENPEFARKCEESGIVFIGPHYTMMEKVGDKINSKIVAKECGVPIIPGVDKAVLSEEEAIAFARQWGYPMMLKAAAGGGGRGMRIVRREEDLAREFHSAKNEAKKAFGIDDIFIEKYIEKPKHIEVQILGDRYGNVVHLYERDCSIQRRHQKVVEFTPAFSVPEEKRQEICNDALKIARAVNYRSAGTVEFLVDMHGNHYFIEMNPRIQVEHTVTEMVTGIDIVQSQILIAEGYPLHSPEIGIYSQEDIKPRGYAIQCRVTTEDPSNQFSPDTGRIDVYRTGSGFGIRLDGGNGYTGAVISPYYDSLLVKTISWSRTFEDAARKAIRSIKELTVGGVKTNAAFLINVLNHETFLKGQCDTGFLADHPELFQITPKADKELRVLKFIGEKVVNETKGIKRDFDVPVVPKVELPAELRGTKQLLEERGPEGVVEWIKSQKKLLLTDTTMRDAHQSLMATRMRTRDMLKIAKDTSILAKDLFSLEMWGGATFDVAYRFLKESPWIRLEELRKKIPNLLFQMLLRGSNAVGYRNYPDNIIRSFIQESAASGIDVFRIFDSLNWLKGMEVALDEVLKNGKIAEVCLCYTGDILDSRKEKYTLDYYVKMAKEIENMGAHILGIKDMSSLLKPYAAAKLMKALKEEISIPIHLHTHDTSGNGVATILMAAEAGVDIVDTAINSLSGLTSQPALNSVVAALENTERDTGIDLDDVQKLSDYWAAVRPVYEQFESGLKSGTTEIYKYEIPGGQYSNLKPQVESFGLGHRFNEVKEMYKKANEMLGDIVKVTPTSKVVGDLAIFMVQNELTPENICEKAKDMAFPDSVVDYFKGLMGQPMGGFPEELQKVVLKGEKPITCRPGELLEPEDFEKIEIYLKKKFHMHPTQKDVLSYALYPKVFEEYLKYVNEYGDLSRMGSDVFFHGLYEGETCEVEIAEGKVLIVKLVEIGRVDHDGYRRVVFEVNGNRREINVFDKASNVRRESKPVTLADPSNSKEIGASIPGTVAKVLVNVGEEIKENQILVVIEAMKMETNVTASVAGIVESIAVKEGQQVKTGELLLKLK</sequence>
<protein>
    <recommendedName>
        <fullName evidence="3 11">Pyruvate carboxylase</fullName>
        <ecNumber evidence="3 11">6.4.1.1</ecNumber>
    </recommendedName>
</protein>
<dbReference type="FunFam" id="2.40.50.100:FF:000003">
    <property type="entry name" value="Acetyl-CoA carboxylase biotin carboxyl carrier protein"/>
    <property type="match status" value="1"/>
</dbReference>
<feature type="domain" description="Lipoyl-binding" evidence="16">
    <location>
        <begin position="1069"/>
        <end position="1147"/>
    </location>
</feature>
<evidence type="ECO:0000256" key="11">
    <source>
        <dbReference type="PIRNR" id="PIRNR001594"/>
    </source>
</evidence>
<dbReference type="PROSITE" id="PS00866">
    <property type="entry name" value="CPSASE_1"/>
    <property type="match status" value="1"/>
</dbReference>
<dbReference type="Proteomes" id="UP000070456">
    <property type="component" value="Unassembled WGS sequence"/>
</dbReference>
<dbReference type="FunFam" id="3.40.50.20:FF:000010">
    <property type="entry name" value="Propionyl-CoA carboxylase subunit alpha"/>
    <property type="match status" value="1"/>
</dbReference>
<evidence type="ECO:0000259" key="19">
    <source>
        <dbReference type="PROSITE" id="PS50991"/>
    </source>
</evidence>
<comment type="caution">
    <text evidence="20">The sequence shown here is derived from an EMBL/GenBank/DDBJ whole genome shotgun (WGS) entry which is preliminary data.</text>
</comment>
<evidence type="ECO:0000256" key="5">
    <source>
        <dbReference type="ARBA" id="ARBA00022598"/>
    </source>
</evidence>
<dbReference type="PROSITE" id="PS00188">
    <property type="entry name" value="BIOTIN"/>
    <property type="match status" value="1"/>
</dbReference>
<dbReference type="EMBL" id="LOEE01000032">
    <property type="protein sequence ID" value="KXG75611.1"/>
    <property type="molecule type" value="Genomic_DNA"/>
</dbReference>
<keyword evidence="10" id="KW-0511">Multifunctional enzyme</keyword>
<dbReference type="InterPro" id="IPR016185">
    <property type="entry name" value="PreATP-grasp_dom_sf"/>
</dbReference>
<dbReference type="PANTHER" id="PTHR43778:SF2">
    <property type="entry name" value="PYRUVATE CARBOXYLASE, MITOCHONDRIAL"/>
    <property type="match status" value="1"/>
</dbReference>
<name>A0A140L4Y6_9FIRM</name>
<dbReference type="SUPFAM" id="SSF52440">
    <property type="entry name" value="PreATP-grasp domain"/>
    <property type="match status" value="1"/>
</dbReference>
<organism evidence="20 21">
    <name type="scientific">Thermotalea metallivorans</name>
    <dbReference type="NCBI Taxonomy" id="520762"/>
    <lineage>
        <taxon>Bacteria</taxon>
        <taxon>Bacillati</taxon>
        <taxon>Bacillota</taxon>
        <taxon>Clostridia</taxon>
        <taxon>Peptostreptococcales</taxon>
        <taxon>Thermotaleaceae</taxon>
        <taxon>Thermotalea</taxon>
    </lineage>
</organism>
<dbReference type="InterPro" id="IPR000089">
    <property type="entry name" value="Biotin_lipoyl"/>
</dbReference>
<dbReference type="InterPro" id="IPR005479">
    <property type="entry name" value="CPAse_ATP-bd"/>
</dbReference>
<dbReference type="InterPro" id="IPR011761">
    <property type="entry name" value="ATP-grasp"/>
</dbReference>
<proteinExistence type="predicted"/>
<dbReference type="Pfam" id="PF02436">
    <property type="entry name" value="PYC_OADA"/>
    <property type="match status" value="1"/>
</dbReference>
<feature type="binding site" evidence="14">
    <location>
        <position position="740"/>
    </location>
    <ligand>
        <name>Mn(2+)</name>
        <dbReference type="ChEBI" id="CHEBI:29035"/>
    </ligand>
</feature>
<dbReference type="InterPro" id="IPR003379">
    <property type="entry name" value="Carboxylase_cons_dom"/>
</dbReference>
<dbReference type="Gene3D" id="2.40.50.100">
    <property type="match status" value="1"/>
</dbReference>
<evidence type="ECO:0000256" key="12">
    <source>
        <dbReference type="PIRSR" id="PIRSR001594-1"/>
    </source>
</evidence>
<feature type="domain" description="Biotin carboxylation" evidence="18">
    <location>
        <begin position="8"/>
        <end position="461"/>
    </location>
</feature>
<dbReference type="Pfam" id="PF00289">
    <property type="entry name" value="Biotin_carb_N"/>
    <property type="match status" value="1"/>
</dbReference>
<evidence type="ECO:0000313" key="21">
    <source>
        <dbReference type="Proteomes" id="UP000070456"/>
    </source>
</evidence>
<keyword evidence="9 11" id="KW-0092">Biotin</keyword>